<reference evidence="1" key="1">
    <citation type="journal article" date="2021" name="Front. Microbiol.">
        <title>Comprehensive Comparative Genomics and Phenotyping of Methylobacterium Species.</title>
        <authorList>
            <person name="Alessa O."/>
            <person name="Ogura Y."/>
            <person name="Fujitani Y."/>
            <person name="Takami H."/>
            <person name="Hayashi T."/>
            <person name="Sahin N."/>
            <person name="Tani A."/>
        </authorList>
    </citation>
    <scope>NUCLEOTIDE SEQUENCE</scope>
    <source>
        <strain evidence="1">DSM 14458</strain>
    </source>
</reference>
<evidence type="ECO:0008006" key="3">
    <source>
        <dbReference type="Google" id="ProtNLM"/>
    </source>
</evidence>
<reference evidence="1" key="2">
    <citation type="submission" date="2021-08" db="EMBL/GenBank/DDBJ databases">
        <authorList>
            <person name="Tani A."/>
            <person name="Ola A."/>
            <person name="Ogura Y."/>
            <person name="Katsura K."/>
            <person name="Hayashi T."/>
        </authorList>
    </citation>
    <scope>NUCLEOTIDE SEQUENCE</scope>
    <source>
        <strain evidence="1">DSM 14458</strain>
    </source>
</reference>
<evidence type="ECO:0000313" key="2">
    <source>
        <dbReference type="Proteomes" id="UP001055093"/>
    </source>
</evidence>
<proteinExistence type="predicted"/>
<sequence length="126" mass="14005">MPLVRIDLPQGKSPEYRHSVGDVVYEAMRTTLNVPENDRFQVITEHAPGGLVIDPTYLGIARSGDALMIQVTLNAGRSVELKKAFYKAVADGLHERVGLRREDVLIQLVEVPKENWSFGNGEAQYA</sequence>
<evidence type="ECO:0000313" key="1">
    <source>
        <dbReference type="EMBL" id="GJE73479.1"/>
    </source>
</evidence>
<dbReference type="PANTHER" id="PTHR38460:SF1">
    <property type="entry name" value="TAUTOMERASE YOLI-RELATED"/>
    <property type="match status" value="1"/>
</dbReference>
<dbReference type="Gene3D" id="3.30.429.10">
    <property type="entry name" value="Macrophage Migration Inhibitory Factor"/>
    <property type="match status" value="1"/>
</dbReference>
<dbReference type="EMBL" id="BPRE01000001">
    <property type="protein sequence ID" value="GJE73479.1"/>
    <property type="molecule type" value="Genomic_DNA"/>
</dbReference>
<comment type="caution">
    <text evidence="1">The sequence shown here is derived from an EMBL/GenBank/DDBJ whole genome shotgun (WGS) entry which is preliminary data.</text>
</comment>
<protein>
    <recommendedName>
        <fullName evidence="3">Tautomerase family protein</fullName>
    </recommendedName>
</protein>
<dbReference type="RefSeq" id="WP_137829744.1">
    <property type="nucleotide sequence ID" value="NZ_BPRE01000001.1"/>
</dbReference>
<dbReference type="InterPro" id="IPR037479">
    <property type="entry name" value="Tauto_MSAD"/>
</dbReference>
<dbReference type="InterPro" id="IPR014347">
    <property type="entry name" value="Tautomerase/MIF_sf"/>
</dbReference>
<dbReference type="Pfam" id="PF14552">
    <property type="entry name" value="Tautomerase_2"/>
    <property type="match status" value="1"/>
</dbReference>
<dbReference type="Proteomes" id="UP001055093">
    <property type="component" value="Unassembled WGS sequence"/>
</dbReference>
<name>A0ABQ4UQ68_9HYPH</name>
<dbReference type="PANTHER" id="PTHR38460">
    <property type="entry name" value="TAUTOMERASE YOLI-RELATED"/>
    <property type="match status" value="1"/>
</dbReference>
<dbReference type="SUPFAM" id="SSF55331">
    <property type="entry name" value="Tautomerase/MIF"/>
    <property type="match status" value="1"/>
</dbReference>
<accession>A0ABQ4UQ68</accession>
<keyword evidence="2" id="KW-1185">Reference proteome</keyword>
<organism evidence="1 2">
    <name type="scientific">Methylorubrum suomiense</name>
    <dbReference type="NCBI Taxonomy" id="144191"/>
    <lineage>
        <taxon>Bacteria</taxon>
        <taxon>Pseudomonadati</taxon>
        <taxon>Pseudomonadota</taxon>
        <taxon>Alphaproteobacteria</taxon>
        <taxon>Hyphomicrobiales</taxon>
        <taxon>Methylobacteriaceae</taxon>
        <taxon>Methylorubrum</taxon>
    </lineage>
</organism>
<gene>
    <name evidence="1" type="ORF">BGCPKDLD_0043</name>
</gene>